<dbReference type="AlphaFoldDB" id="A0A1I8A4K3"/>
<dbReference type="WBParaSite" id="L893_g32623.t1">
    <property type="protein sequence ID" value="L893_g32623.t1"/>
    <property type="gene ID" value="L893_g32623"/>
</dbReference>
<feature type="region of interest" description="Disordered" evidence="1">
    <location>
        <begin position="99"/>
        <end position="191"/>
    </location>
</feature>
<feature type="compositionally biased region" description="Basic and acidic residues" evidence="1">
    <location>
        <begin position="105"/>
        <end position="118"/>
    </location>
</feature>
<reference evidence="3" key="1">
    <citation type="submission" date="2016-11" db="UniProtKB">
        <authorList>
            <consortium name="WormBaseParasite"/>
        </authorList>
    </citation>
    <scope>IDENTIFICATION</scope>
</reference>
<dbReference type="Proteomes" id="UP000095287">
    <property type="component" value="Unplaced"/>
</dbReference>
<sequence length="499" mass="54464">MEIALPKSRALGPKVSRRLVPSFYTDVLAGPTTSSSPRRALEQSIIAVVLGPRSCGSARAACSAVIATTSDLAVPRLSLSGLRTIVNLESLQMATRKSARIADTQQRHAAEVAKHRESTAFSATSPSSSAHLQRSSNVSGHHHQAQQQQQQQQHRTPVQSSAAPHNAHLATRSAPAMSSALPGTQARNPSLQDVYGDQSIIDLIDLIKENSVLWTYEIGLGSRSASRPLCMAWNIVYEAMVEKYPQVTRNMLKQAWKSLKRRHRQTGGTFSFSRRMAFLDGAELDLNSSSRSFSGLSSAPRSSTSKTMLRFSAVRSAAEPPRPSSNPAAGYQQVKRDPAESLNSMYPDVVQNMNDDEMDEQEDPEDNVMVGGDDTPRGAASRVTSTVNVCGDDTSANIDVQSGIDQLQATIQQFREHKIAQMSQASDVAALNEVLQNNKAQAFPLGELIKDRLEQLDDKSKLWEAERRILSKVEEIVADVLQQQEAQQARQEAAVAPED</sequence>
<feature type="compositionally biased region" description="Polar residues" evidence="1">
    <location>
        <begin position="181"/>
        <end position="191"/>
    </location>
</feature>
<evidence type="ECO:0000313" key="3">
    <source>
        <dbReference type="WBParaSite" id="L893_g32623.t1"/>
    </source>
</evidence>
<feature type="compositionally biased region" description="Low complexity" evidence="1">
    <location>
        <begin position="290"/>
        <end position="303"/>
    </location>
</feature>
<evidence type="ECO:0000313" key="2">
    <source>
        <dbReference type="Proteomes" id="UP000095287"/>
    </source>
</evidence>
<feature type="compositionally biased region" description="Low complexity" evidence="1">
    <location>
        <begin position="119"/>
        <end position="130"/>
    </location>
</feature>
<accession>A0A1I8A4K3</accession>
<keyword evidence="2" id="KW-1185">Reference proteome</keyword>
<feature type="region of interest" description="Disordered" evidence="1">
    <location>
        <begin position="290"/>
        <end position="337"/>
    </location>
</feature>
<feature type="compositionally biased region" description="Low complexity" evidence="1">
    <location>
        <begin position="145"/>
        <end position="154"/>
    </location>
</feature>
<name>A0A1I8A4K3_9BILA</name>
<organism evidence="2 3">
    <name type="scientific">Steinernema glaseri</name>
    <dbReference type="NCBI Taxonomy" id="37863"/>
    <lineage>
        <taxon>Eukaryota</taxon>
        <taxon>Metazoa</taxon>
        <taxon>Ecdysozoa</taxon>
        <taxon>Nematoda</taxon>
        <taxon>Chromadorea</taxon>
        <taxon>Rhabditida</taxon>
        <taxon>Tylenchina</taxon>
        <taxon>Panagrolaimomorpha</taxon>
        <taxon>Strongyloidoidea</taxon>
        <taxon>Steinernematidae</taxon>
        <taxon>Steinernema</taxon>
    </lineage>
</organism>
<protein>
    <submittedName>
        <fullName evidence="3">MADF domain-containing protein</fullName>
    </submittedName>
</protein>
<evidence type="ECO:0000256" key="1">
    <source>
        <dbReference type="SAM" id="MobiDB-lite"/>
    </source>
</evidence>
<proteinExistence type="predicted"/>